<accession>A0A177N9C5</accession>
<evidence type="ECO:0000313" key="8">
    <source>
        <dbReference type="Proteomes" id="UP000077857"/>
    </source>
</evidence>
<keyword evidence="3" id="KW-0732">Signal</keyword>
<dbReference type="GO" id="GO:0015562">
    <property type="term" value="F:efflux transmembrane transporter activity"/>
    <property type="evidence" value="ECO:0007669"/>
    <property type="project" value="TreeGrafter"/>
</dbReference>
<dbReference type="Gene3D" id="2.40.420.20">
    <property type="match status" value="1"/>
</dbReference>
<gene>
    <name evidence="7" type="ORF">A1507_15255</name>
</gene>
<comment type="similarity">
    <text evidence="1">Belongs to the membrane fusion protein (MFP) (TC 8.A.1) family.</text>
</comment>
<dbReference type="InterPro" id="IPR058792">
    <property type="entry name" value="Beta-barrel_RND_2"/>
</dbReference>
<evidence type="ECO:0000313" key="7">
    <source>
        <dbReference type="EMBL" id="OAI14646.1"/>
    </source>
</evidence>
<evidence type="ECO:0000256" key="2">
    <source>
        <dbReference type="SAM" id="Coils"/>
    </source>
</evidence>
<feature type="domain" description="Multidrug resistance protein MdtA-like C-terminal permuted SH3" evidence="6">
    <location>
        <begin position="278"/>
        <end position="338"/>
    </location>
</feature>
<keyword evidence="2" id="KW-0175">Coiled coil</keyword>
<feature type="coiled-coil region" evidence="2">
    <location>
        <begin position="93"/>
        <end position="120"/>
    </location>
</feature>
<dbReference type="Gene3D" id="2.40.50.100">
    <property type="match status" value="1"/>
</dbReference>
<dbReference type="Proteomes" id="UP000077857">
    <property type="component" value="Unassembled WGS sequence"/>
</dbReference>
<dbReference type="InterPro" id="IPR058627">
    <property type="entry name" value="MdtA-like_C"/>
</dbReference>
<feature type="domain" description="Multidrug resistance protein MdtA-like alpha-helical hairpin" evidence="4">
    <location>
        <begin position="94"/>
        <end position="155"/>
    </location>
</feature>
<dbReference type="OrthoDB" id="9806939at2"/>
<evidence type="ECO:0000259" key="6">
    <source>
        <dbReference type="Pfam" id="PF25967"/>
    </source>
</evidence>
<dbReference type="RefSeq" id="WP_064041106.1">
    <property type="nucleotide sequence ID" value="NZ_LUUJ01000087.1"/>
</dbReference>
<dbReference type="SUPFAM" id="SSF111369">
    <property type="entry name" value="HlyD-like secretion proteins"/>
    <property type="match status" value="1"/>
</dbReference>
<protein>
    <submittedName>
        <fullName evidence="7">Efflux transporter periplasmic adaptor subunit</fullName>
    </submittedName>
</protein>
<dbReference type="AlphaFoldDB" id="A0A177N9C5"/>
<dbReference type="Pfam" id="PF25876">
    <property type="entry name" value="HH_MFP_RND"/>
    <property type="match status" value="1"/>
</dbReference>
<feature type="chain" id="PRO_5008068911" evidence="3">
    <location>
        <begin position="21"/>
        <end position="354"/>
    </location>
</feature>
<name>A0A177N9C5_9GAMM</name>
<comment type="caution">
    <text evidence="7">The sequence shown here is derived from an EMBL/GenBank/DDBJ whole genome shotgun (WGS) entry which is preliminary data.</text>
</comment>
<evidence type="ECO:0000256" key="1">
    <source>
        <dbReference type="ARBA" id="ARBA00009477"/>
    </source>
</evidence>
<dbReference type="PANTHER" id="PTHR30469:SF15">
    <property type="entry name" value="HLYD FAMILY OF SECRETION PROTEINS"/>
    <property type="match status" value="1"/>
</dbReference>
<organism evidence="7 8">
    <name type="scientific">Methylomonas koyamae</name>
    <dbReference type="NCBI Taxonomy" id="702114"/>
    <lineage>
        <taxon>Bacteria</taxon>
        <taxon>Pseudomonadati</taxon>
        <taxon>Pseudomonadota</taxon>
        <taxon>Gammaproteobacteria</taxon>
        <taxon>Methylococcales</taxon>
        <taxon>Methylococcaceae</taxon>
        <taxon>Methylomonas</taxon>
    </lineage>
</organism>
<sequence>MKVFLTMSLLLLCACQQEVATSPKPRPAEVVEVGERTRAAPTVLVGEVRSRYESGQGFRIAGKIVQRLVERGALVRKGQVLARLDDTDTKLSGQAAQAELRVAEADLALAQAELDRQRRLFERKFVSGQALDIQEAKFKSAQARVKQSAAEAAVSGNQSRYTQLQADRDGVVTEIRAEPGQVVEAGEVVATIAATDSLEVAISAPESHIGGVAVGAAAEVRLWALPNKIYRGSVREVAPAADSVTRTFQLRVALPAADADVHLGMTAGVRFDAAAEQAWLLPSTAVTQRDGRSVVWVVDPATGAVTPRPVQTGPFREDGTVVNQGLQSGDLVVAVGAQTLVPGQIVQPARREQP</sequence>
<feature type="domain" description="CusB-like beta-barrel" evidence="5">
    <location>
        <begin position="201"/>
        <end position="274"/>
    </location>
</feature>
<reference evidence="7 8" key="1">
    <citation type="submission" date="2016-03" db="EMBL/GenBank/DDBJ databases">
        <authorList>
            <person name="Ploux O."/>
        </authorList>
    </citation>
    <scope>NUCLEOTIDE SEQUENCE [LARGE SCALE GENOMIC DNA]</scope>
    <source>
        <strain evidence="7 8">R-45378</strain>
    </source>
</reference>
<evidence type="ECO:0000259" key="5">
    <source>
        <dbReference type="Pfam" id="PF25954"/>
    </source>
</evidence>
<dbReference type="NCBIfam" id="TIGR01730">
    <property type="entry name" value="RND_mfp"/>
    <property type="match status" value="1"/>
</dbReference>
<dbReference type="Pfam" id="PF25954">
    <property type="entry name" value="Beta-barrel_RND_2"/>
    <property type="match status" value="1"/>
</dbReference>
<dbReference type="Pfam" id="PF25967">
    <property type="entry name" value="RND-MFP_C"/>
    <property type="match status" value="1"/>
</dbReference>
<dbReference type="InterPro" id="IPR058624">
    <property type="entry name" value="MdtA-like_HH"/>
</dbReference>
<dbReference type="EMBL" id="LUUJ01000087">
    <property type="protein sequence ID" value="OAI14646.1"/>
    <property type="molecule type" value="Genomic_DNA"/>
</dbReference>
<dbReference type="InterPro" id="IPR006143">
    <property type="entry name" value="RND_pump_MFP"/>
</dbReference>
<dbReference type="PANTHER" id="PTHR30469">
    <property type="entry name" value="MULTIDRUG RESISTANCE PROTEIN MDTA"/>
    <property type="match status" value="1"/>
</dbReference>
<proteinExistence type="inferred from homology"/>
<evidence type="ECO:0000256" key="3">
    <source>
        <dbReference type="SAM" id="SignalP"/>
    </source>
</evidence>
<evidence type="ECO:0000259" key="4">
    <source>
        <dbReference type="Pfam" id="PF25876"/>
    </source>
</evidence>
<feature type="signal peptide" evidence="3">
    <location>
        <begin position="1"/>
        <end position="20"/>
    </location>
</feature>
<dbReference type="GO" id="GO:1990281">
    <property type="term" value="C:efflux pump complex"/>
    <property type="evidence" value="ECO:0007669"/>
    <property type="project" value="TreeGrafter"/>
</dbReference>
<dbReference type="Gene3D" id="2.40.30.170">
    <property type="match status" value="1"/>
</dbReference>
<dbReference type="PROSITE" id="PS51257">
    <property type="entry name" value="PROKAR_LIPOPROTEIN"/>
    <property type="match status" value="1"/>
</dbReference>
<dbReference type="Gene3D" id="1.10.287.470">
    <property type="entry name" value="Helix hairpin bin"/>
    <property type="match status" value="1"/>
</dbReference>